<dbReference type="Proteomes" id="UP000276232">
    <property type="component" value="Unassembled WGS sequence"/>
</dbReference>
<keyword evidence="7 9" id="KW-0811">Translocation</keyword>
<dbReference type="RefSeq" id="WP_123378284.1">
    <property type="nucleotide sequence ID" value="NZ_RJKN01000001.1"/>
</dbReference>
<dbReference type="GO" id="GO:0043953">
    <property type="term" value="P:protein transport by the Tat complex"/>
    <property type="evidence" value="ECO:0007669"/>
    <property type="project" value="UniProtKB-UniRule"/>
</dbReference>
<dbReference type="NCBIfam" id="NF001854">
    <property type="entry name" value="PRK00575.1"/>
    <property type="match status" value="1"/>
</dbReference>
<dbReference type="InterPro" id="IPR006312">
    <property type="entry name" value="TatA/E"/>
</dbReference>
<evidence type="ECO:0000256" key="10">
    <source>
        <dbReference type="SAM" id="MobiDB-lite"/>
    </source>
</evidence>
<dbReference type="PANTHER" id="PTHR42982:SF8">
    <property type="entry name" value="SEC-INDEPENDENT PROTEIN TRANSLOCASE PROTEIN TATA"/>
    <property type="match status" value="1"/>
</dbReference>
<evidence type="ECO:0000256" key="2">
    <source>
        <dbReference type="ARBA" id="ARBA00022448"/>
    </source>
</evidence>
<keyword evidence="5 9" id="KW-0653">Protein transport</keyword>
<dbReference type="OrthoDB" id="5245163at2"/>
<evidence type="ECO:0000256" key="8">
    <source>
        <dbReference type="ARBA" id="ARBA00023136"/>
    </source>
</evidence>
<name>A0A3N1HT04_9ACTN</name>
<dbReference type="GO" id="GO:0008320">
    <property type="term" value="F:protein transmembrane transporter activity"/>
    <property type="evidence" value="ECO:0007669"/>
    <property type="project" value="UniProtKB-UniRule"/>
</dbReference>
<evidence type="ECO:0000256" key="3">
    <source>
        <dbReference type="ARBA" id="ARBA00022475"/>
    </source>
</evidence>
<evidence type="ECO:0000256" key="5">
    <source>
        <dbReference type="ARBA" id="ARBA00022927"/>
    </source>
</evidence>
<comment type="subcellular location">
    <subcellularLocation>
        <location evidence="1 9">Cell membrane</location>
        <topology evidence="1 9">Single-pass membrane protein</topology>
    </subcellularLocation>
</comment>
<evidence type="ECO:0000256" key="1">
    <source>
        <dbReference type="ARBA" id="ARBA00004162"/>
    </source>
</evidence>
<sequence length="98" mass="10785">MRPEPWHILILLIVIIVLFGAKRLPDITRNVGKSMRIFKTEVKSLRDEDTPASGSTGTTGTTGSAADEAPRASLEGSAVDEAREHERRRADEHHRPSA</sequence>
<dbReference type="InParanoid" id="A0A3N1HT04"/>
<evidence type="ECO:0000256" key="9">
    <source>
        <dbReference type="HAMAP-Rule" id="MF_00236"/>
    </source>
</evidence>
<evidence type="ECO:0000256" key="4">
    <source>
        <dbReference type="ARBA" id="ARBA00022692"/>
    </source>
</evidence>
<organism evidence="11 12">
    <name type="scientific">Pseudokineococcus lusitanus</name>
    <dbReference type="NCBI Taxonomy" id="763993"/>
    <lineage>
        <taxon>Bacteria</taxon>
        <taxon>Bacillati</taxon>
        <taxon>Actinomycetota</taxon>
        <taxon>Actinomycetes</taxon>
        <taxon>Kineosporiales</taxon>
        <taxon>Kineosporiaceae</taxon>
        <taxon>Pseudokineococcus</taxon>
    </lineage>
</organism>
<dbReference type="Pfam" id="PF02416">
    <property type="entry name" value="TatA_B_E"/>
    <property type="match status" value="1"/>
</dbReference>
<keyword evidence="2 9" id="KW-0813">Transport</keyword>
<dbReference type="Gene3D" id="1.20.5.3310">
    <property type="match status" value="1"/>
</dbReference>
<comment type="similarity">
    <text evidence="9">Belongs to the TatA/E family.</text>
</comment>
<reference evidence="11 12" key="1">
    <citation type="journal article" date="2015" name="Stand. Genomic Sci.">
        <title>Genomic Encyclopedia of Bacterial and Archaeal Type Strains, Phase III: the genomes of soil and plant-associated and newly described type strains.</title>
        <authorList>
            <person name="Whitman W.B."/>
            <person name="Woyke T."/>
            <person name="Klenk H.P."/>
            <person name="Zhou Y."/>
            <person name="Lilburn T.G."/>
            <person name="Beck B.J."/>
            <person name="De Vos P."/>
            <person name="Vandamme P."/>
            <person name="Eisen J.A."/>
            <person name="Garrity G."/>
            <person name="Hugenholtz P."/>
            <person name="Kyrpides N.C."/>
        </authorList>
    </citation>
    <scope>NUCLEOTIDE SEQUENCE [LARGE SCALE GENOMIC DNA]</scope>
    <source>
        <strain evidence="11 12">CECT 7306</strain>
    </source>
</reference>
<keyword evidence="8 9" id="KW-0472">Membrane</keyword>
<comment type="function">
    <text evidence="9">Part of the twin-arginine translocation (Tat) system that transports large folded proteins containing a characteristic twin-arginine motif in their signal peptide across membranes. TatA could form the protein-conducting channel of the Tat system.</text>
</comment>
<protein>
    <recommendedName>
        <fullName evidence="9">Sec-independent protein translocase protein TatA</fullName>
    </recommendedName>
</protein>
<keyword evidence="6 9" id="KW-1133">Transmembrane helix</keyword>
<comment type="caution">
    <text evidence="11">The sequence shown here is derived from an EMBL/GenBank/DDBJ whole genome shotgun (WGS) entry which is preliminary data.</text>
</comment>
<gene>
    <name evidence="9" type="primary">tatA</name>
    <name evidence="11" type="ORF">EDC03_0126</name>
</gene>
<dbReference type="GO" id="GO:0033281">
    <property type="term" value="C:TAT protein transport complex"/>
    <property type="evidence" value="ECO:0007669"/>
    <property type="project" value="UniProtKB-UniRule"/>
</dbReference>
<feature type="region of interest" description="Disordered" evidence="10">
    <location>
        <begin position="41"/>
        <end position="98"/>
    </location>
</feature>
<proteinExistence type="inferred from homology"/>
<keyword evidence="3 9" id="KW-1003">Cell membrane</keyword>
<dbReference type="EMBL" id="RJKN01000001">
    <property type="protein sequence ID" value="ROP45522.1"/>
    <property type="molecule type" value="Genomic_DNA"/>
</dbReference>
<evidence type="ECO:0000256" key="6">
    <source>
        <dbReference type="ARBA" id="ARBA00022989"/>
    </source>
</evidence>
<comment type="subunit">
    <text evidence="9">The Tat system comprises two distinct complexes: a TatABC complex, containing multiple copies of TatA, TatB and TatC subunits, and a separate TatA complex, containing only TatA subunits. Substrates initially bind to the TatABC complex, which probably triggers association of the separate TatA complex to form the active translocon.</text>
</comment>
<evidence type="ECO:0000256" key="7">
    <source>
        <dbReference type="ARBA" id="ARBA00023010"/>
    </source>
</evidence>
<dbReference type="HAMAP" id="MF_00236">
    <property type="entry name" value="TatA_E"/>
    <property type="match status" value="1"/>
</dbReference>
<keyword evidence="12" id="KW-1185">Reference proteome</keyword>
<evidence type="ECO:0000313" key="12">
    <source>
        <dbReference type="Proteomes" id="UP000276232"/>
    </source>
</evidence>
<dbReference type="PANTHER" id="PTHR42982">
    <property type="entry name" value="SEC-INDEPENDENT PROTEIN TRANSLOCASE PROTEIN TATA"/>
    <property type="match status" value="1"/>
</dbReference>
<keyword evidence="4 9" id="KW-0812">Transmembrane</keyword>
<dbReference type="NCBIfam" id="TIGR01411">
    <property type="entry name" value="tatAE"/>
    <property type="match status" value="1"/>
</dbReference>
<accession>A0A3N1HT04</accession>
<feature type="compositionally biased region" description="Basic and acidic residues" evidence="10">
    <location>
        <begin position="80"/>
        <end position="98"/>
    </location>
</feature>
<evidence type="ECO:0000313" key="11">
    <source>
        <dbReference type="EMBL" id="ROP45522.1"/>
    </source>
</evidence>
<feature type="compositionally biased region" description="Low complexity" evidence="10">
    <location>
        <begin position="52"/>
        <end position="66"/>
    </location>
</feature>
<dbReference type="InterPro" id="IPR003369">
    <property type="entry name" value="TatA/B/E"/>
</dbReference>
<dbReference type="AlphaFoldDB" id="A0A3N1HT04"/>